<gene>
    <name evidence="1" type="ORF">HUJ06_016079</name>
</gene>
<evidence type="ECO:0000313" key="1">
    <source>
        <dbReference type="EMBL" id="DAD41756.1"/>
    </source>
</evidence>
<organism evidence="1 2">
    <name type="scientific">Nelumbo nucifera</name>
    <name type="common">Sacred lotus</name>
    <dbReference type="NCBI Taxonomy" id="4432"/>
    <lineage>
        <taxon>Eukaryota</taxon>
        <taxon>Viridiplantae</taxon>
        <taxon>Streptophyta</taxon>
        <taxon>Embryophyta</taxon>
        <taxon>Tracheophyta</taxon>
        <taxon>Spermatophyta</taxon>
        <taxon>Magnoliopsida</taxon>
        <taxon>Proteales</taxon>
        <taxon>Nelumbonaceae</taxon>
        <taxon>Nelumbo</taxon>
    </lineage>
</organism>
<dbReference type="AlphaFoldDB" id="A0A822ZFG4"/>
<keyword evidence="2" id="KW-1185">Reference proteome</keyword>
<dbReference type="EMBL" id="DUZY01000005">
    <property type="protein sequence ID" value="DAD41756.1"/>
    <property type="molecule type" value="Genomic_DNA"/>
</dbReference>
<name>A0A822ZFG4_NELNU</name>
<comment type="caution">
    <text evidence="1">The sequence shown here is derived from an EMBL/GenBank/DDBJ whole genome shotgun (WGS) entry which is preliminary data.</text>
</comment>
<reference evidence="1 2" key="1">
    <citation type="journal article" date="2020" name="Mol. Biol. Evol.">
        <title>Distinct Expression and Methylation Patterns for Genes with Different Fates following a Single Whole-Genome Duplication in Flowering Plants.</title>
        <authorList>
            <person name="Shi T."/>
            <person name="Rahmani R.S."/>
            <person name="Gugger P.F."/>
            <person name="Wang M."/>
            <person name="Li H."/>
            <person name="Zhang Y."/>
            <person name="Li Z."/>
            <person name="Wang Q."/>
            <person name="Van de Peer Y."/>
            <person name="Marchal K."/>
            <person name="Chen J."/>
        </authorList>
    </citation>
    <scope>NUCLEOTIDE SEQUENCE [LARGE SCALE GENOMIC DNA]</scope>
    <source>
        <tissue evidence="1">Leaf</tissue>
    </source>
</reference>
<evidence type="ECO:0008006" key="3">
    <source>
        <dbReference type="Google" id="ProtNLM"/>
    </source>
</evidence>
<accession>A0A822ZFG4</accession>
<dbReference type="Proteomes" id="UP000607653">
    <property type="component" value="Unassembled WGS sequence"/>
</dbReference>
<dbReference type="PANTHER" id="PTHR34427:SF5">
    <property type="entry name" value="DUF4283 DOMAIN-CONTAINING PROTEIN"/>
    <property type="match status" value="1"/>
</dbReference>
<sequence>MGELLFLFSFRWKEEMEEALAKERTGRERNPDFFFSRWSPCLRKDAEKIRFVWINVYGIPLHAWSTQVFRAIGNAVGSFRRFGFRNRRWENI</sequence>
<protein>
    <recommendedName>
        <fullName evidence="3">DUF4283 domain-containing protein</fullName>
    </recommendedName>
</protein>
<evidence type="ECO:0000313" key="2">
    <source>
        <dbReference type="Proteomes" id="UP000607653"/>
    </source>
</evidence>
<proteinExistence type="predicted"/>
<dbReference type="PANTHER" id="PTHR34427">
    <property type="entry name" value="DUF4283 DOMAIN PROTEIN"/>
    <property type="match status" value="1"/>
</dbReference>